<comment type="caution">
    <text evidence="1">The sequence shown here is derived from an EMBL/GenBank/DDBJ whole genome shotgun (WGS) entry which is preliminary data.</text>
</comment>
<organism evidence="1 2">
    <name type="scientific">Novipirellula herctigrandis</name>
    <dbReference type="NCBI Taxonomy" id="2527986"/>
    <lineage>
        <taxon>Bacteria</taxon>
        <taxon>Pseudomonadati</taxon>
        <taxon>Planctomycetota</taxon>
        <taxon>Planctomycetia</taxon>
        <taxon>Pirellulales</taxon>
        <taxon>Pirellulaceae</taxon>
        <taxon>Novipirellula</taxon>
    </lineage>
</organism>
<keyword evidence="2" id="KW-1185">Reference proteome</keyword>
<accession>A0A5C5YYG1</accession>
<reference evidence="1 2" key="1">
    <citation type="submission" date="2019-02" db="EMBL/GenBank/DDBJ databases">
        <title>Deep-cultivation of Planctomycetes and their phenomic and genomic characterization uncovers novel biology.</title>
        <authorList>
            <person name="Wiegand S."/>
            <person name="Jogler M."/>
            <person name="Boedeker C."/>
            <person name="Pinto D."/>
            <person name="Vollmers J."/>
            <person name="Rivas-Marin E."/>
            <person name="Kohn T."/>
            <person name="Peeters S.H."/>
            <person name="Heuer A."/>
            <person name="Rast P."/>
            <person name="Oberbeckmann S."/>
            <person name="Bunk B."/>
            <person name="Jeske O."/>
            <person name="Meyerdierks A."/>
            <person name="Storesund J.E."/>
            <person name="Kallscheuer N."/>
            <person name="Luecker S."/>
            <person name="Lage O.M."/>
            <person name="Pohl T."/>
            <person name="Merkel B.J."/>
            <person name="Hornburger P."/>
            <person name="Mueller R.-W."/>
            <person name="Bruemmer F."/>
            <person name="Labrenz M."/>
            <person name="Spormann A.M."/>
            <person name="Op Den Camp H."/>
            <person name="Overmann J."/>
            <person name="Amann R."/>
            <person name="Jetten M.S.M."/>
            <person name="Mascher T."/>
            <person name="Medema M.H."/>
            <person name="Devos D.P."/>
            <person name="Kaster A.-K."/>
            <person name="Ovreas L."/>
            <person name="Rohde M."/>
            <person name="Galperin M.Y."/>
            <person name="Jogler C."/>
        </authorList>
    </citation>
    <scope>NUCLEOTIDE SEQUENCE [LARGE SCALE GENOMIC DNA]</scope>
    <source>
        <strain evidence="1 2">CA13</strain>
    </source>
</reference>
<dbReference type="EMBL" id="SJPJ01000001">
    <property type="protein sequence ID" value="TWT80084.1"/>
    <property type="molecule type" value="Genomic_DNA"/>
</dbReference>
<evidence type="ECO:0000313" key="2">
    <source>
        <dbReference type="Proteomes" id="UP000315010"/>
    </source>
</evidence>
<dbReference type="AlphaFoldDB" id="A0A5C5YYG1"/>
<name>A0A5C5YYG1_9BACT</name>
<evidence type="ECO:0000313" key="1">
    <source>
        <dbReference type="EMBL" id="TWT80084.1"/>
    </source>
</evidence>
<dbReference type="Proteomes" id="UP000315010">
    <property type="component" value="Unassembled WGS sequence"/>
</dbReference>
<dbReference type="RefSeq" id="WP_146395174.1">
    <property type="nucleotide sequence ID" value="NZ_SJPJ01000001.1"/>
</dbReference>
<dbReference type="OrthoDB" id="261242at2"/>
<sequence>MWKTNELGHATWVDPVCGDSSHTWWFDARGGERGISIGRDSDSNPLLQFLSVGDDTMPVVEDQFVRGDQWHVSLPQKDHQSYSLHIIFRPIRSSADQLRLEATVSLETLLLDTHPMIDLVSPASKTEGFSPDFAKSDKGCNPICVANSERGKTAILLGPHDFPFTTDQSDADGLRLRLFGEFLEKGVIRKARPWIQLDALGNPQDRDSLIETYRELSDSPLPLTS</sequence>
<proteinExistence type="predicted"/>
<protein>
    <submittedName>
        <fullName evidence="1">Uncharacterized protein</fullName>
    </submittedName>
</protein>
<gene>
    <name evidence="1" type="ORF">CA13_14970</name>
</gene>